<reference evidence="19" key="1">
    <citation type="submission" date="2025-08" db="UniProtKB">
        <authorList>
            <consortium name="RefSeq"/>
        </authorList>
    </citation>
    <scope>IDENTIFICATION</scope>
</reference>
<evidence type="ECO:0000313" key="19">
    <source>
        <dbReference type="RefSeq" id="XP_015270033.1"/>
    </source>
</evidence>
<evidence type="ECO:0000256" key="16">
    <source>
        <dbReference type="ARBA" id="ARBA00048022"/>
    </source>
</evidence>
<evidence type="ECO:0000256" key="11">
    <source>
        <dbReference type="ARBA" id="ARBA00024072"/>
    </source>
</evidence>
<dbReference type="Pfam" id="PF00106">
    <property type="entry name" value="adh_short"/>
    <property type="match status" value="1"/>
</dbReference>
<keyword evidence="6" id="KW-0256">Endoplasmic reticulum</keyword>
<keyword evidence="7" id="KW-0521">NADP</keyword>
<comment type="similarity">
    <text evidence="12">Belongs to the short-chain dehydrogenases/reductases (SDR) family. 17-beta-HSD 3 subfamily.</text>
</comment>
<protein>
    <recommendedName>
        <fullName evidence="13">Estradiol 17-beta-dehydrogenase 11</fullName>
        <ecNumber evidence="11">1.1.1.62</ecNumber>
    </recommendedName>
    <alternativeName>
        <fullName evidence="14">17-beta-hydroxysteroid dehydrogenase 11</fullName>
    </alternativeName>
    <alternativeName>
        <fullName evidence="15">Dehydrogenase/reductase SDR family member 8</fullName>
    </alternativeName>
</protein>
<evidence type="ECO:0000256" key="17">
    <source>
        <dbReference type="ARBA" id="ARBA00048906"/>
    </source>
</evidence>
<comment type="catalytic activity">
    <reaction evidence="16">
        <text>17beta-estradiol + NAD(+) = estrone + NADH + H(+)</text>
        <dbReference type="Rhea" id="RHEA:24612"/>
        <dbReference type="ChEBI" id="CHEBI:15378"/>
        <dbReference type="ChEBI" id="CHEBI:16469"/>
        <dbReference type="ChEBI" id="CHEBI:17263"/>
        <dbReference type="ChEBI" id="CHEBI:57540"/>
        <dbReference type="ChEBI" id="CHEBI:57945"/>
        <dbReference type="EC" id="1.1.1.62"/>
    </reaction>
</comment>
<dbReference type="PANTHER" id="PTHR24322:SF489">
    <property type="entry name" value="ESTRADIOL 17-BETA-DEHYDROGENASE 11"/>
    <property type="match status" value="1"/>
</dbReference>
<evidence type="ECO:0000256" key="15">
    <source>
        <dbReference type="ARBA" id="ARBA00042911"/>
    </source>
</evidence>
<evidence type="ECO:0000256" key="7">
    <source>
        <dbReference type="ARBA" id="ARBA00022857"/>
    </source>
</evidence>
<dbReference type="InterPro" id="IPR002347">
    <property type="entry name" value="SDR_fam"/>
</dbReference>
<evidence type="ECO:0000313" key="18">
    <source>
        <dbReference type="Proteomes" id="UP000694871"/>
    </source>
</evidence>
<sequence length="338" mass="37834">MPAFCIIRHALPASQASLSKSSNMTGCWKAGHLKAGRIMHLLLQGVMTVFTELCSYAEKVVKLFIPKKTKSLSGEIVLITGAAHGLGRGTAYAFSKHGCKLVLWDINKRGVEETADQCRKLGAVVHTYVVNCQKREEIYRTADEVKKDVGDISILINNAGVITTGHLLSVTDEQIQSMFDVNVFAQYWTVKAFLPAMIEMNHGHIVTIASSAGFLSVPFMVTYSSSKHALVGFHHSLTEELYFLGKDGIKTTCLCPSFINTGFVKDLLPKTAPVLETEYTVNKLMEGILTNQEMIVLPLCTKLFIIMLRFLPQRAWRYFIATEREWIGNYRDIYERSK</sequence>
<keyword evidence="4" id="KW-0551">Lipid droplet</keyword>
<dbReference type="PRINTS" id="PR00081">
    <property type="entry name" value="GDHRDH"/>
</dbReference>
<dbReference type="CDD" id="cd05339">
    <property type="entry name" value="17beta-HSDXI-like_SDR_c"/>
    <property type="match status" value="1"/>
</dbReference>
<dbReference type="GeneID" id="107113246"/>
<proteinExistence type="inferred from homology"/>
<dbReference type="Proteomes" id="UP000694871">
    <property type="component" value="Unplaced"/>
</dbReference>
<evidence type="ECO:0000256" key="12">
    <source>
        <dbReference type="ARBA" id="ARBA00038261"/>
    </source>
</evidence>
<dbReference type="PRINTS" id="PR00080">
    <property type="entry name" value="SDRFAMILY"/>
</dbReference>
<accession>A0ABM1K8J6</accession>
<keyword evidence="18" id="KW-1185">Reference proteome</keyword>
<comment type="catalytic activity">
    <reaction evidence="17">
        <text>17beta-estradiol + NADP(+) = estrone + NADPH + H(+)</text>
        <dbReference type="Rhea" id="RHEA:24616"/>
        <dbReference type="ChEBI" id="CHEBI:15378"/>
        <dbReference type="ChEBI" id="CHEBI:16469"/>
        <dbReference type="ChEBI" id="CHEBI:17263"/>
        <dbReference type="ChEBI" id="CHEBI:57783"/>
        <dbReference type="ChEBI" id="CHEBI:58349"/>
        <dbReference type="EC" id="1.1.1.62"/>
    </reaction>
</comment>
<evidence type="ECO:0000256" key="10">
    <source>
        <dbReference type="ARBA" id="ARBA00023098"/>
    </source>
</evidence>
<dbReference type="PANTHER" id="PTHR24322">
    <property type="entry name" value="PKSB"/>
    <property type="match status" value="1"/>
</dbReference>
<evidence type="ECO:0000256" key="9">
    <source>
        <dbReference type="ARBA" id="ARBA00023002"/>
    </source>
</evidence>
<keyword evidence="10" id="KW-0443">Lipid metabolism</keyword>
<evidence type="ECO:0000256" key="14">
    <source>
        <dbReference type="ARBA" id="ARBA00042233"/>
    </source>
</evidence>
<dbReference type="EC" id="1.1.1.62" evidence="11"/>
<dbReference type="InterPro" id="IPR036291">
    <property type="entry name" value="NAD(P)-bd_dom_sf"/>
</dbReference>
<keyword evidence="3" id="KW-0444">Lipid biosynthesis</keyword>
<dbReference type="SUPFAM" id="SSF51735">
    <property type="entry name" value="NAD(P)-binding Rossmann-fold domains"/>
    <property type="match status" value="1"/>
</dbReference>
<evidence type="ECO:0000256" key="4">
    <source>
        <dbReference type="ARBA" id="ARBA00022677"/>
    </source>
</evidence>
<keyword evidence="9" id="KW-0560">Oxidoreductase</keyword>
<gene>
    <name evidence="19" type="primary">LOC107113246</name>
</gene>
<dbReference type="RefSeq" id="XP_015270033.1">
    <property type="nucleotide sequence ID" value="XM_015414547.1"/>
</dbReference>
<evidence type="ECO:0000256" key="5">
    <source>
        <dbReference type="ARBA" id="ARBA00022729"/>
    </source>
</evidence>
<evidence type="ECO:0000256" key="2">
    <source>
        <dbReference type="ARBA" id="ARBA00004502"/>
    </source>
</evidence>
<keyword evidence="8" id="KW-0752">Steroid biosynthesis</keyword>
<comment type="subcellular location">
    <subcellularLocation>
        <location evidence="1">Endoplasmic reticulum</location>
    </subcellularLocation>
    <subcellularLocation>
        <location evidence="2">Lipid droplet</location>
    </subcellularLocation>
</comment>
<keyword evidence="5" id="KW-0732">Signal</keyword>
<organism evidence="18 19">
    <name type="scientific">Gekko japonicus</name>
    <name type="common">Schlegel's Japanese gecko</name>
    <dbReference type="NCBI Taxonomy" id="146911"/>
    <lineage>
        <taxon>Eukaryota</taxon>
        <taxon>Metazoa</taxon>
        <taxon>Chordata</taxon>
        <taxon>Craniata</taxon>
        <taxon>Vertebrata</taxon>
        <taxon>Euteleostomi</taxon>
        <taxon>Lepidosauria</taxon>
        <taxon>Squamata</taxon>
        <taxon>Bifurcata</taxon>
        <taxon>Gekkota</taxon>
        <taxon>Gekkonidae</taxon>
        <taxon>Gekkoninae</taxon>
        <taxon>Gekko</taxon>
    </lineage>
</organism>
<evidence type="ECO:0000256" key="8">
    <source>
        <dbReference type="ARBA" id="ARBA00022955"/>
    </source>
</evidence>
<evidence type="ECO:0000256" key="1">
    <source>
        <dbReference type="ARBA" id="ARBA00004240"/>
    </source>
</evidence>
<name>A0ABM1K8J6_GEKJA</name>
<evidence type="ECO:0000256" key="6">
    <source>
        <dbReference type="ARBA" id="ARBA00022824"/>
    </source>
</evidence>
<evidence type="ECO:0000256" key="13">
    <source>
        <dbReference type="ARBA" id="ARBA00039801"/>
    </source>
</evidence>
<dbReference type="Gene3D" id="3.40.50.720">
    <property type="entry name" value="NAD(P)-binding Rossmann-like Domain"/>
    <property type="match status" value="1"/>
</dbReference>
<evidence type="ECO:0000256" key="3">
    <source>
        <dbReference type="ARBA" id="ARBA00022516"/>
    </source>
</evidence>